<dbReference type="Proteomes" id="UP000823405">
    <property type="component" value="Unassembled WGS sequence"/>
</dbReference>
<evidence type="ECO:0000313" key="3">
    <source>
        <dbReference type="Proteomes" id="UP000823405"/>
    </source>
</evidence>
<feature type="region of interest" description="Disordered" evidence="1">
    <location>
        <begin position="414"/>
        <end position="470"/>
    </location>
</feature>
<sequence>MCTRYNPYSDPDKKGDGKPLPQRNIEWTRQVLKKYGRHIRHLSASSLIMTNLIAECGVLEQLQLLKTVWIDMMEPPYNLSNLTLWMTIPKTLTAAEDGALKGMVRPGAKFPKRLSKDTWVAARRHWLLILKLPGLCHLRLFSRYTPLGFIISPSFMRRALAVHYRTLASLQIGFTCRHQLDLEEYLEVLPNLQHLFTGYNPVRTKRLNKAYPKLRTLLINKPLSLLALYSLLEHLPGLEHLGVAHIQEFEVEDHDDPEVVPEYEGETWSASKDTWPSEFLFNAPCKKLHTGTAAYDPSPWNDDSSDWLNEATEGSWEGTGTAPEDGSEWNFDDVHATLENGQGTADGDEKVGVSERNGQIPVEGTHEGVGENSEDVDETHEGVELKIHEDGTENSEDVDEKVVDVDENVENVEENVENVEENVENVEENVEDVEENVEDVEENSDSGGDSLANRDWTPDNEGHSSGDEIGDSIVHNEASFLDRIPGRLRGLHLLDDYIHPRDSFKMDNAVNLFFNLPFLTEITIGAGYPDVAPMLARHCTQLQVFRSSDNCRSIHWNVTDCHAEHNKISILLERCPRLRVLDAIVNTIDANHLLKRPWLTGFRRRLNDMEDRLYDNAVRMMEATGYESLSVAEQRAIDLHQKCQDQHLQVYDRLASLTRLTTLDLGHEFIETDYDQYDFRDTKHERFTHGGRTYWEGMGPIRGTMELSLSSGLDRLGKLENLEVFGFQGVDHRIERPELEWMAKAWPRLRTMRGLHYSYVYYKEEDAATSALREKMKVLRPDVNHEGVPYRGSLLECLRRLFPMGNQ</sequence>
<name>A0A9P6R707_9FUNG</name>
<reference evidence="2" key="1">
    <citation type="journal article" date="2020" name="Fungal Divers.">
        <title>Resolving the Mortierellaceae phylogeny through synthesis of multi-gene phylogenetics and phylogenomics.</title>
        <authorList>
            <person name="Vandepol N."/>
            <person name="Liber J."/>
            <person name="Desiro A."/>
            <person name="Na H."/>
            <person name="Kennedy M."/>
            <person name="Barry K."/>
            <person name="Grigoriev I.V."/>
            <person name="Miller A.N."/>
            <person name="O'Donnell K."/>
            <person name="Stajich J.E."/>
            <person name="Bonito G."/>
        </authorList>
    </citation>
    <scope>NUCLEOTIDE SEQUENCE</scope>
    <source>
        <strain evidence="2">NVP60</strain>
    </source>
</reference>
<organism evidence="2 3">
    <name type="scientific">Linnemannia gamsii</name>
    <dbReference type="NCBI Taxonomy" id="64522"/>
    <lineage>
        <taxon>Eukaryota</taxon>
        <taxon>Fungi</taxon>
        <taxon>Fungi incertae sedis</taxon>
        <taxon>Mucoromycota</taxon>
        <taxon>Mortierellomycotina</taxon>
        <taxon>Mortierellomycetes</taxon>
        <taxon>Mortierellales</taxon>
        <taxon>Mortierellaceae</taxon>
        <taxon>Linnemannia</taxon>
    </lineage>
</organism>
<evidence type="ECO:0000256" key="1">
    <source>
        <dbReference type="SAM" id="MobiDB-lite"/>
    </source>
</evidence>
<dbReference type="SUPFAM" id="SSF52058">
    <property type="entry name" value="L domain-like"/>
    <property type="match status" value="1"/>
</dbReference>
<keyword evidence="3" id="KW-1185">Reference proteome</keyword>
<feature type="compositionally biased region" description="Basic and acidic residues" evidence="1">
    <location>
        <begin position="456"/>
        <end position="466"/>
    </location>
</feature>
<feature type="region of interest" description="Disordered" evidence="1">
    <location>
        <begin position="294"/>
        <end position="329"/>
    </location>
</feature>
<dbReference type="EMBL" id="JAAAIN010000601">
    <property type="protein sequence ID" value="KAG0312589.1"/>
    <property type="molecule type" value="Genomic_DNA"/>
</dbReference>
<proteinExistence type="predicted"/>
<feature type="compositionally biased region" description="Acidic residues" evidence="1">
    <location>
        <begin position="414"/>
        <end position="444"/>
    </location>
</feature>
<gene>
    <name evidence="2" type="ORF">BGZ97_011063</name>
</gene>
<evidence type="ECO:0000313" key="2">
    <source>
        <dbReference type="EMBL" id="KAG0312589.1"/>
    </source>
</evidence>
<protein>
    <submittedName>
        <fullName evidence="2">Uncharacterized protein</fullName>
    </submittedName>
</protein>
<feature type="region of interest" description="Disordered" evidence="1">
    <location>
        <begin position="1"/>
        <end position="22"/>
    </location>
</feature>
<dbReference type="OrthoDB" id="10540558at2759"/>
<dbReference type="AlphaFoldDB" id="A0A9P6R707"/>
<comment type="caution">
    <text evidence="2">The sequence shown here is derived from an EMBL/GenBank/DDBJ whole genome shotgun (WGS) entry which is preliminary data.</text>
</comment>
<accession>A0A9P6R707</accession>